<dbReference type="EMBL" id="CP132938">
    <property type="protein sequence ID" value="XCB21993.1"/>
    <property type="molecule type" value="Genomic_DNA"/>
</dbReference>
<accession>A0AAU7YZE6</accession>
<dbReference type="AlphaFoldDB" id="A0AAU7YZE6"/>
<gene>
    <name evidence="2" type="ORF">RBB81_20795</name>
</gene>
<feature type="region of interest" description="Disordered" evidence="1">
    <location>
        <begin position="322"/>
        <end position="348"/>
    </location>
</feature>
<evidence type="ECO:0000313" key="2">
    <source>
        <dbReference type="EMBL" id="XCB21993.1"/>
    </source>
</evidence>
<sequence length="348" mass="39707">MDYDPISSLEAIGYIEREASFLYLVAVHSGYFLRRQYCRFAGRDGGTLFSRFLKKADRHRHFHVIECGQGWHIYHLTSKSIYRALERPHSQHRRIKGDSYIKSRLMVLDFVLAYVRVNLLTDEAGKVDFFTTQCGVRSELLPRSYAGRLMYFPDGFPILVSNSGVPSFTFFDGGQATSSRFERFLAQYQPLFAALGEFNLIFVADTESNSSRAKATFHRFLPADCLRGVTPTTPLGVDHFVQFLEVRQQSEVGGRGVLSSDLKTLREGEAMYTSLEHQALYSAWKIGSTTVEKIRQRFLQTSMRVNFSTVVLPYRYPVDVARPGVRSHEGDDTPYQTRDETPSAEDKP</sequence>
<organism evidence="2">
    <name type="scientific">Tunturiibacter gelidiferens</name>
    <dbReference type="NCBI Taxonomy" id="3069689"/>
    <lineage>
        <taxon>Bacteria</taxon>
        <taxon>Pseudomonadati</taxon>
        <taxon>Acidobacteriota</taxon>
        <taxon>Terriglobia</taxon>
        <taxon>Terriglobales</taxon>
        <taxon>Acidobacteriaceae</taxon>
        <taxon>Tunturiibacter</taxon>
    </lineage>
</organism>
<protein>
    <submittedName>
        <fullName evidence="2">Uncharacterized protein</fullName>
    </submittedName>
</protein>
<evidence type="ECO:0000256" key="1">
    <source>
        <dbReference type="SAM" id="MobiDB-lite"/>
    </source>
</evidence>
<reference evidence="2" key="2">
    <citation type="journal article" date="2024" name="Environ. Microbiol.">
        <title>Genome analysis and description of Tunturibacter gen. nov. expands the diversity of Terriglobia in tundra soils.</title>
        <authorList>
            <person name="Messyasz A."/>
            <person name="Mannisto M.K."/>
            <person name="Kerkhof L.J."/>
            <person name="Haggblom M.M."/>
        </authorList>
    </citation>
    <scope>NUCLEOTIDE SEQUENCE</scope>
    <source>
        <strain evidence="2">M8UP39</strain>
    </source>
</reference>
<dbReference type="RefSeq" id="WP_353071986.1">
    <property type="nucleotide sequence ID" value="NZ_CP132938.1"/>
</dbReference>
<feature type="compositionally biased region" description="Basic and acidic residues" evidence="1">
    <location>
        <begin position="326"/>
        <end position="348"/>
    </location>
</feature>
<reference evidence="2" key="1">
    <citation type="submission" date="2023-08" db="EMBL/GenBank/DDBJ databases">
        <authorList>
            <person name="Messyasz A."/>
            <person name="Mannisto M.K."/>
            <person name="Kerkhof L.J."/>
            <person name="Haggblom M."/>
        </authorList>
    </citation>
    <scope>NUCLEOTIDE SEQUENCE</scope>
    <source>
        <strain evidence="2">M8UP39</strain>
    </source>
</reference>
<dbReference type="KEGG" id="tgi:RBB81_20795"/>
<name>A0AAU7YZE6_9BACT</name>
<proteinExistence type="predicted"/>